<feature type="compositionally biased region" description="Low complexity" evidence="1">
    <location>
        <begin position="310"/>
        <end position="349"/>
    </location>
</feature>
<sequence length="458" mass="45909">METLNRIFNSATTALWNEFQPGEQQQRQPHGDEPLSGIQGKGTATDPYDGGNRDDQPGAPRSQANTAVIPEPLVSVTAPSDHAKNPKSPSNADVALKSVIVDAPASVPVQQTQNKKMETPDPLTAAAPTAAAEAAGAPSSGSRGAKQLAASGVGLPAGKTQLSSSGGVSEQRGSLPASSSAKLPSSVGVAGSGAGAGTSTGAGAAGGVGGETLPIREKKTKNKDEILHENRGLPAPEGMQPAQKPSSTVDTTAPGTTTADTTTAGTAAATAGGRTGTGALQTRDTPATIPTSSVSADDKAYKSKEKPTTSASASQPQQQQQQMKPSASATDKSKPTSAAAAATASDTDSVGPANETKDARDSAASPTSPTPHATKTEPATLPRGNNKVSEEALKGPQTPAPREPFEFEKRLGSKGGPAKPDASAAGAADEAEKHGKGHGQGKMAHLKEKVGKVLHHGK</sequence>
<evidence type="ECO:0000256" key="1">
    <source>
        <dbReference type="SAM" id="MobiDB-lite"/>
    </source>
</evidence>
<name>A0A2V5J3S8_9EURO</name>
<feature type="compositionally biased region" description="Low complexity" evidence="1">
    <location>
        <begin position="251"/>
        <end position="272"/>
    </location>
</feature>
<proteinExistence type="predicted"/>
<feature type="compositionally biased region" description="Low complexity" evidence="1">
    <location>
        <begin position="120"/>
        <end position="145"/>
    </location>
</feature>
<gene>
    <name evidence="2" type="ORF">BP00DRAFT_449343</name>
</gene>
<evidence type="ECO:0000313" key="2">
    <source>
        <dbReference type="EMBL" id="PYI28426.1"/>
    </source>
</evidence>
<reference evidence="2 3" key="1">
    <citation type="submission" date="2018-02" db="EMBL/GenBank/DDBJ databases">
        <title>The genomes of Aspergillus section Nigri reveals drivers in fungal speciation.</title>
        <authorList>
            <consortium name="DOE Joint Genome Institute"/>
            <person name="Vesth T.C."/>
            <person name="Nybo J."/>
            <person name="Theobald S."/>
            <person name="Brandl J."/>
            <person name="Frisvad J.C."/>
            <person name="Nielsen K.F."/>
            <person name="Lyhne E.K."/>
            <person name="Kogle M.E."/>
            <person name="Kuo A."/>
            <person name="Riley R."/>
            <person name="Clum A."/>
            <person name="Nolan M."/>
            <person name="Lipzen A."/>
            <person name="Salamov A."/>
            <person name="Henrissat B."/>
            <person name="Wiebenga A."/>
            <person name="De vries R.P."/>
            <person name="Grigoriev I.V."/>
            <person name="Mortensen U.H."/>
            <person name="Andersen M.R."/>
            <person name="Baker S.E."/>
        </authorList>
    </citation>
    <scope>NUCLEOTIDE SEQUENCE [LARGE SCALE GENOMIC DNA]</scope>
    <source>
        <strain evidence="2 3">CBS 114.80</strain>
    </source>
</reference>
<accession>A0A2V5J3S8</accession>
<feature type="compositionally biased region" description="Low complexity" evidence="1">
    <location>
        <begin position="173"/>
        <end position="189"/>
    </location>
</feature>
<evidence type="ECO:0000313" key="3">
    <source>
        <dbReference type="Proteomes" id="UP000248817"/>
    </source>
</evidence>
<feature type="region of interest" description="Disordered" evidence="1">
    <location>
        <begin position="17"/>
        <end position="458"/>
    </location>
</feature>
<dbReference type="Proteomes" id="UP000248817">
    <property type="component" value="Unassembled WGS sequence"/>
</dbReference>
<feature type="compositionally biased region" description="Basic and acidic residues" evidence="1">
    <location>
        <begin position="214"/>
        <end position="231"/>
    </location>
</feature>
<feature type="compositionally biased region" description="Low complexity" evidence="1">
    <location>
        <begin position="416"/>
        <end position="428"/>
    </location>
</feature>
<feature type="compositionally biased region" description="Basic and acidic residues" evidence="1">
    <location>
        <begin position="296"/>
        <end position="307"/>
    </location>
</feature>
<organism evidence="2 3">
    <name type="scientific">Aspergillus indologenus CBS 114.80</name>
    <dbReference type="NCBI Taxonomy" id="1450541"/>
    <lineage>
        <taxon>Eukaryota</taxon>
        <taxon>Fungi</taxon>
        <taxon>Dikarya</taxon>
        <taxon>Ascomycota</taxon>
        <taxon>Pezizomycotina</taxon>
        <taxon>Eurotiomycetes</taxon>
        <taxon>Eurotiomycetidae</taxon>
        <taxon>Eurotiales</taxon>
        <taxon>Aspergillaceae</taxon>
        <taxon>Aspergillus</taxon>
        <taxon>Aspergillus subgen. Circumdati</taxon>
    </lineage>
</organism>
<keyword evidence="3" id="KW-1185">Reference proteome</keyword>
<feature type="compositionally biased region" description="Polar residues" evidence="1">
    <location>
        <begin position="280"/>
        <end position="295"/>
    </location>
</feature>
<protein>
    <submittedName>
        <fullName evidence="2">Uncharacterized protein</fullName>
    </submittedName>
</protein>
<feature type="compositionally biased region" description="Gly residues" evidence="1">
    <location>
        <begin position="190"/>
        <end position="210"/>
    </location>
</feature>
<dbReference type="EMBL" id="KZ825548">
    <property type="protein sequence ID" value="PYI28426.1"/>
    <property type="molecule type" value="Genomic_DNA"/>
</dbReference>
<dbReference type="AlphaFoldDB" id="A0A2V5J3S8"/>
<feature type="compositionally biased region" description="Polar residues" evidence="1">
    <location>
        <begin position="364"/>
        <end position="373"/>
    </location>
</feature>
<feature type="compositionally biased region" description="Polar residues" evidence="1">
    <location>
        <begin position="160"/>
        <end position="172"/>
    </location>
</feature>